<dbReference type="InterPro" id="IPR008889">
    <property type="entry name" value="VQ"/>
</dbReference>
<sequence length="113" mass="12321">MKPSKKPIAPQPPTAPRVYKVEPVNFRNLVQKLTGAPKFRSQPQRLRSVAPPPVTVTSSSPLFGSDIAVSPLQFFPSSLETKSQMWSPSSNDWFSFPVLSPGALSSLEQSTVP</sequence>
<evidence type="ECO:0000313" key="3">
    <source>
        <dbReference type="Proteomes" id="UP001054252"/>
    </source>
</evidence>
<reference evidence="2 3" key="1">
    <citation type="journal article" date="2021" name="Commun. Biol.">
        <title>The genome of Shorea leprosula (Dipterocarpaceae) highlights the ecological relevance of drought in aseasonal tropical rainforests.</title>
        <authorList>
            <person name="Ng K.K.S."/>
            <person name="Kobayashi M.J."/>
            <person name="Fawcett J.A."/>
            <person name="Hatakeyama M."/>
            <person name="Paape T."/>
            <person name="Ng C.H."/>
            <person name="Ang C.C."/>
            <person name="Tnah L.H."/>
            <person name="Lee C.T."/>
            <person name="Nishiyama T."/>
            <person name="Sese J."/>
            <person name="O'Brien M.J."/>
            <person name="Copetti D."/>
            <person name="Mohd Noor M.I."/>
            <person name="Ong R.C."/>
            <person name="Putra M."/>
            <person name="Sireger I.Z."/>
            <person name="Indrioko S."/>
            <person name="Kosugi Y."/>
            <person name="Izuno A."/>
            <person name="Isagi Y."/>
            <person name="Lee S.L."/>
            <person name="Shimizu K.K."/>
        </authorList>
    </citation>
    <scope>NUCLEOTIDE SEQUENCE [LARGE SCALE GENOMIC DNA]</scope>
    <source>
        <strain evidence="2">214</strain>
    </source>
</reference>
<dbReference type="InterPro" id="IPR039610">
    <property type="entry name" value="VQ29"/>
</dbReference>
<protein>
    <recommendedName>
        <fullName evidence="1">VQ domain-containing protein</fullName>
    </recommendedName>
</protein>
<evidence type="ECO:0000313" key="2">
    <source>
        <dbReference type="EMBL" id="GKU94924.1"/>
    </source>
</evidence>
<dbReference type="PANTHER" id="PTHR34794">
    <property type="entry name" value="EXPRESSED PROTEIN"/>
    <property type="match status" value="1"/>
</dbReference>
<dbReference type="EMBL" id="BPVZ01000008">
    <property type="protein sequence ID" value="GKU94924.1"/>
    <property type="molecule type" value="Genomic_DNA"/>
</dbReference>
<evidence type="ECO:0000259" key="1">
    <source>
        <dbReference type="Pfam" id="PF05678"/>
    </source>
</evidence>
<proteinExistence type="predicted"/>
<accession>A0AAV5I9B3</accession>
<dbReference type="Proteomes" id="UP001054252">
    <property type="component" value="Unassembled WGS sequence"/>
</dbReference>
<dbReference type="AlphaFoldDB" id="A0AAV5I9B3"/>
<dbReference type="Pfam" id="PF05678">
    <property type="entry name" value="VQ"/>
    <property type="match status" value="1"/>
</dbReference>
<name>A0AAV5I9B3_9ROSI</name>
<feature type="domain" description="VQ" evidence="1">
    <location>
        <begin position="15"/>
        <end position="37"/>
    </location>
</feature>
<comment type="caution">
    <text evidence="2">The sequence shown here is derived from an EMBL/GenBank/DDBJ whole genome shotgun (WGS) entry which is preliminary data.</text>
</comment>
<organism evidence="2 3">
    <name type="scientific">Rubroshorea leprosula</name>
    <dbReference type="NCBI Taxonomy" id="152421"/>
    <lineage>
        <taxon>Eukaryota</taxon>
        <taxon>Viridiplantae</taxon>
        <taxon>Streptophyta</taxon>
        <taxon>Embryophyta</taxon>
        <taxon>Tracheophyta</taxon>
        <taxon>Spermatophyta</taxon>
        <taxon>Magnoliopsida</taxon>
        <taxon>eudicotyledons</taxon>
        <taxon>Gunneridae</taxon>
        <taxon>Pentapetalae</taxon>
        <taxon>rosids</taxon>
        <taxon>malvids</taxon>
        <taxon>Malvales</taxon>
        <taxon>Dipterocarpaceae</taxon>
        <taxon>Rubroshorea</taxon>
    </lineage>
</organism>
<keyword evidence="3" id="KW-1185">Reference proteome</keyword>
<dbReference type="PANTHER" id="PTHR34794:SF1">
    <property type="entry name" value="OS10G0101800 PROTEIN"/>
    <property type="match status" value="1"/>
</dbReference>
<gene>
    <name evidence="2" type="ORF">SLEP1_g8345</name>
</gene>